<name>A0AB36AD76_LIMRT</name>
<dbReference type="RefSeq" id="WP_153706027.1">
    <property type="nucleotide sequence ID" value="NZ_JAFFPO010000015.1"/>
</dbReference>
<feature type="transmembrane region" description="Helical" evidence="1">
    <location>
        <begin position="12"/>
        <end position="32"/>
    </location>
</feature>
<keyword evidence="1" id="KW-0472">Membrane</keyword>
<evidence type="ECO:0000256" key="1">
    <source>
        <dbReference type="SAM" id="Phobius"/>
    </source>
</evidence>
<dbReference type="EMBL" id="WJMZ01000002">
    <property type="protein sequence ID" value="MRG83231.1"/>
    <property type="molecule type" value="Genomic_DNA"/>
</dbReference>
<evidence type="ECO:0000313" key="2">
    <source>
        <dbReference type="EMBL" id="MRG83231.1"/>
    </source>
</evidence>
<comment type="caution">
    <text evidence="2">The sequence shown here is derived from an EMBL/GenBank/DDBJ whole genome shotgun (WGS) entry which is preliminary data.</text>
</comment>
<feature type="transmembrane region" description="Helical" evidence="1">
    <location>
        <begin position="83"/>
        <end position="104"/>
    </location>
</feature>
<dbReference type="AlphaFoldDB" id="A0AB36AD76"/>
<accession>A0AB36AD76</accession>
<keyword evidence="1" id="KW-1133">Transmembrane helix</keyword>
<reference evidence="2 3" key="1">
    <citation type="submission" date="2019-11" db="EMBL/GenBank/DDBJ databases">
        <title>Draft genome sequence of 12 host-associated Lactobacillus reuteri rodent strains.</title>
        <authorList>
            <person name="Zhang S."/>
            <person name="Ozcam M."/>
            <person name="Van Pijkeren J.P."/>
        </authorList>
    </citation>
    <scope>NUCLEOTIDE SEQUENCE [LARGE SCALE GENOMIC DNA]</scope>
    <source>
        <strain evidence="2 3">L1604-1</strain>
    </source>
</reference>
<feature type="transmembrane region" description="Helical" evidence="1">
    <location>
        <begin position="52"/>
        <end position="71"/>
    </location>
</feature>
<keyword evidence="1" id="KW-0812">Transmembrane</keyword>
<feature type="transmembrane region" description="Helical" evidence="1">
    <location>
        <begin position="110"/>
        <end position="128"/>
    </location>
</feature>
<evidence type="ECO:0000313" key="3">
    <source>
        <dbReference type="Proteomes" id="UP000441557"/>
    </source>
</evidence>
<dbReference type="Proteomes" id="UP000441557">
    <property type="component" value="Unassembled WGS sequence"/>
</dbReference>
<protein>
    <submittedName>
        <fullName evidence="2">Uncharacterized protein</fullName>
    </submittedName>
</protein>
<proteinExistence type="predicted"/>
<gene>
    <name evidence="2" type="ORF">GIX80_02305</name>
</gene>
<sequence length="130" mass="14863">MRSWWENNSIKLVLFLIYEIISVCYLIKLNHLNTELKGKTYLDIAINSSAPLYLLGSIVLLGVGLLYLFFLYRNLWQAAAKDYLLLTVVILAILTIINMIFIIYMIQNPILRAILSVYIIGGAAIYAFNN</sequence>
<organism evidence="2 3">
    <name type="scientific">Limosilactobacillus reuteri</name>
    <name type="common">Lactobacillus reuteri</name>
    <dbReference type="NCBI Taxonomy" id="1598"/>
    <lineage>
        <taxon>Bacteria</taxon>
        <taxon>Bacillati</taxon>
        <taxon>Bacillota</taxon>
        <taxon>Bacilli</taxon>
        <taxon>Lactobacillales</taxon>
        <taxon>Lactobacillaceae</taxon>
        <taxon>Limosilactobacillus</taxon>
    </lineage>
</organism>